<keyword evidence="2" id="KW-0456">Lyase</keyword>
<dbReference type="PANTHER" id="PTHR12110:SF41">
    <property type="entry name" value="INOSOSE DEHYDRATASE"/>
    <property type="match status" value="1"/>
</dbReference>
<evidence type="ECO:0000259" key="1">
    <source>
        <dbReference type="Pfam" id="PF01261"/>
    </source>
</evidence>
<dbReference type="InterPro" id="IPR013022">
    <property type="entry name" value="Xyl_isomerase-like_TIM-brl"/>
</dbReference>
<dbReference type="GO" id="GO:0050114">
    <property type="term" value="F:myo-inosose-2 dehydratase activity"/>
    <property type="evidence" value="ECO:0007669"/>
    <property type="project" value="UniProtKB-EC"/>
</dbReference>
<feature type="domain" description="Xylose isomerase-like TIM barrel" evidence="1">
    <location>
        <begin position="30"/>
        <end position="254"/>
    </location>
</feature>
<protein>
    <submittedName>
        <fullName evidence="2">Inosose dehydratase</fullName>
        <ecNumber evidence="2">4.2.1.44</ecNumber>
    </submittedName>
</protein>
<dbReference type="Gene3D" id="3.20.20.150">
    <property type="entry name" value="Divalent-metal-dependent TIM barrel enzymes"/>
    <property type="match status" value="1"/>
</dbReference>
<organism evidence="2">
    <name type="scientific">uncultured Truepera sp</name>
    <dbReference type="NCBI Taxonomy" id="543023"/>
    <lineage>
        <taxon>Bacteria</taxon>
        <taxon>Thermotogati</taxon>
        <taxon>Deinococcota</taxon>
        <taxon>Deinococci</taxon>
        <taxon>Trueperales</taxon>
        <taxon>Trueperaceae</taxon>
        <taxon>Truepera</taxon>
        <taxon>environmental samples</taxon>
    </lineage>
</organism>
<gene>
    <name evidence="2" type="ORF">AVDCRST_MAG86-2802</name>
</gene>
<reference evidence="2" key="1">
    <citation type="submission" date="2020-02" db="EMBL/GenBank/DDBJ databases">
        <authorList>
            <person name="Meier V. D."/>
        </authorList>
    </citation>
    <scope>NUCLEOTIDE SEQUENCE</scope>
    <source>
        <strain evidence="2">AVDCRST_MAG86</strain>
    </source>
</reference>
<dbReference type="EC" id="4.2.1.44" evidence="2"/>
<dbReference type="InterPro" id="IPR036237">
    <property type="entry name" value="Xyl_isomerase-like_sf"/>
</dbReference>
<sequence length="257" mass="27362">MSNAANNPVHNLAVQMYSLRELTQPLDDTLREVAAAGYEGIETVGTQGVSADELKALLEKHGLKVASSHVALDAFEADPEGVIAFNKAVGNDTVIVPWIAPDARSDRAADWQTLGTRLGTLAAACDAAGMTLLYHNHDFEMQEIEGKTALAWLLAGAGNLGLELDLAWVVRGGKDPLELLGAFTGRVKRVHVKDIAPAGGNEDEDGWADVGSGTLDWNALLSASRAAGAEWFVVEHDKPKDPLTSIRNSANYLKGKL</sequence>
<name>A0A6J4VJI7_9DEIN</name>
<dbReference type="EMBL" id="CADCWP010000256">
    <property type="protein sequence ID" value="CAA9581063.1"/>
    <property type="molecule type" value="Genomic_DNA"/>
</dbReference>
<dbReference type="Pfam" id="PF01261">
    <property type="entry name" value="AP_endonuc_2"/>
    <property type="match status" value="1"/>
</dbReference>
<dbReference type="AlphaFoldDB" id="A0A6J4VJI7"/>
<dbReference type="PANTHER" id="PTHR12110">
    <property type="entry name" value="HYDROXYPYRUVATE ISOMERASE"/>
    <property type="match status" value="1"/>
</dbReference>
<proteinExistence type="predicted"/>
<dbReference type="InterPro" id="IPR050312">
    <property type="entry name" value="IolE/XylAMocC-like"/>
</dbReference>
<dbReference type="SUPFAM" id="SSF51658">
    <property type="entry name" value="Xylose isomerase-like"/>
    <property type="match status" value="1"/>
</dbReference>
<accession>A0A6J4VJI7</accession>
<evidence type="ECO:0000313" key="2">
    <source>
        <dbReference type="EMBL" id="CAA9581063.1"/>
    </source>
</evidence>